<feature type="compositionally biased region" description="Basic residues" evidence="1">
    <location>
        <begin position="1"/>
        <end position="10"/>
    </location>
</feature>
<keyword evidence="3" id="KW-1185">Reference proteome</keyword>
<dbReference type="EMBL" id="GL833165">
    <property type="protein sequence ID" value="EGB03636.1"/>
    <property type="molecule type" value="Genomic_DNA"/>
</dbReference>
<dbReference type="Proteomes" id="UP000002729">
    <property type="component" value="Unassembled WGS sequence"/>
</dbReference>
<protein>
    <submittedName>
        <fullName evidence="2">Uncharacterized protein</fullName>
    </submittedName>
</protein>
<dbReference type="RefSeq" id="XP_009041638.1">
    <property type="nucleotide sequence ID" value="XM_009043390.1"/>
</dbReference>
<proteinExistence type="predicted"/>
<gene>
    <name evidence="2" type="ORF">AURANDRAFT_67831</name>
</gene>
<feature type="region of interest" description="Disordered" evidence="1">
    <location>
        <begin position="1"/>
        <end position="27"/>
    </location>
</feature>
<organism evidence="3">
    <name type="scientific">Aureococcus anophagefferens</name>
    <name type="common">Harmful bloom alga</name>
    <dbReference type="NCBI Taxonomy" id="44056"/>
    <lineage>
        <taxon>Eukaryota</taxon>
        <taxon>Sar</taxon>
        <taxon>Stramenopiles</taxon>
        <taxon>Ochrophyta</taxon>
        <taxon>Pelagophyceae</taxon>
        <taxon>Pelagomonadales</taxon>
        <taxon>Pelagomonadaceae</taxon>
        <taxon>Aureococcus</taxon>
    </lineage>
</organism>
<name>F0YMJ7_AURAN</name>
<dbReference type="AlphaFoldDB" id="F0YMJ7"/>
<accession>F0YMJ7</accession>
<evidence type="ECO:0000313" key="2">
    <source>
        <dbReference type="EMBL" id="EGB03636.1"/>
    </source>
</evidence>
<dbReference type="KEGG" id="aaf:AURANDRAFT_67831"/>
<dbReference type="InParanoid" id="F0YMJ7"/>
<feature type="region of interest" description="Disordered" evidence="1">
    <location>
        <begin position="149"/>
        <end position="173"/>
    </location>
</feature>
<evidence type="ECO:0000313" key="3">
    <source>
        <dbReference type="Proteomes" id="UP000002729"/>
    </source>
</evidence>
<dbReference type="GeneID" id="20226456"/>
<feature type="compositionally biased region" description="Basic and acidic residues" evidence="1">
    <location>
        <begin position="149"/>
        <end position="158"/>
    </location>
</feature>
<sequence length="313" mass="33023">MVIGRRKIARGRPSGASSRDGGASSRRAAAGFPAISNNLLMERVEQHTVGVSGPRVRSTTSVGASLALGATASRYGGASSRRAAAGFPAIFNDLSAERVDQHTVGVCGARVRTWLCPNIVKLCPTRSTLTLGAEALGSESGRRVAERVATKTMSRETRTAPPSDHPTASIPRFSSIGGGLSEPVCGAATPLDVQSGSDALSRPITGAPLARASGERGTRQLQLGRLLPAPRKRHQHGLQRRRAHERGLALSLRRDILSRLQKTLGRRNGALRACFPAVGASPVHPSRTKPVQTRRIRPMIGCGSGAPDKRPSR</sequence>
<reference evidence="2 3" key="1">
    <citation type="journal article" date="2011" name="Proc. Natl. Acad. Sci. U.S.A.">
        <title>Niche of harmful alga Aureococcus anophagefferens revealed through ecogenomics.</title>
        <authorList>
            <person name="Gobler C.J."/>
            <person name="Berry D.L."/>
            <person name="Dyhrman S.T."/>
            <person name="Wilhelm S.W."/>
            <person name="Salamov A."/>
            <person name="Lobanov A.V."/>
            <person name="Zhang Y."/>
            <person name="Collier J.L."/>
            <person name="Wurch L.L."/>
            <person name="Kustka A.B."/>
            <person name="Dill B.D."/>
            <person name="Shah M."/>
            <person name="VerBerkmoes N.C."/>
            <person name="Kuo A."/>
            <person name="Terry A."/>
            <person name="Pangilinan J."/>
            <person name="Lindquist E.A."/>
            <person name="Lucas S."/>
            <person name="Paulsen I.T."/>
            <person name="Hattenrath-Lehmann T.K."/>
            <person name="Talmage S.C."/>
            <person name="Walker E.A."/>
            <person name="Koch F."/>
            <person name="Burson A.M."/>
            <person name="Marcoval M.A."/>
            <person name="Tang Y.Z."/>
            <person name="Lecleir G.R."/>
            <person name="Coyne K.J."/>
            <person name="Berg G.M."/>
            <person name="Bertrand E.M."/>
            <person name="Saito M.A."/>
            <person name="Gladyshev V.N."/>
            <person name="Grigoriev I.V."/>
        </authorList>
    </citation>
    <scope>NUCLEOTIDE SEQUENCE [LARGE SCALE GENOMIC DNA]</scope>
    <source>
        <strain evidence="3">CCMP 1984</strain>
    </source>
</reference>
<feature type="compositionally biased region" description="Low complexity" evidence="1">
    <location>
        <begin position="11"/>
        <end position="27"/>
    </location>
</feature>
<evidence type="ECO:0000256" key="1">
    <source>
        <dbReference type="SAM" id="MobiDB-lite"/>
    </source>
</evidence>